<protein>
    <submittedName>
        <fullName evidence="1">Uncharacterized protein</fullName>
    </submittedName>
</protein>
<evidence type="ECO:0000313" key="2">
    <source>
        <dbReference type="Proteomes" id="UP000830395"/>
    </source>
</evidence>
<organism evidence="1 2">
    <name type="scientific">Pangasius djambal</name>
    <dbReference type="NCBI Taxonomy" id="1691987"/>
    <lineage>
        <taxon>Eukaryota</taxon>
        <taxon>Metazoa</taxon>
        <taxon>Chordata</taxon>
        <taxon>Craniata</taxon>
        <taxon>Vertebrata</taxon>
        <taxon>Euteleostomi</taxon>
        <taxon>Actinopterygii</taxon>
        <taxon>Neopterygii</taxon>
        <taxon>Teleostei</taxon>
        <taxon>Ostariophysi</taxon>
        <taxon>Siluriformes</taxon>
        <taxon>Pangasiidae</taxon>
        <taxon>Pangasius</taxon>
    </lineage>
</organism>
<gene>
    <name evidence="1" type="ORF">PDJAM_G00080400</name>
</gene>
<evidence type="ECO:0000313" key="1">
    <source>
        <dbReference type="EMBL" id="MCJ8742292.1"/>
    </source>
</evidence>
<dbReference type="EMBL" id="CM040991">
    <property type="protein sequence ID" value="MCJ8742292.1"/>
    <property type="molecule type" value="Genomic_DNA"/>
</dbReference>
<dbReference type="Proteomes" id="UP000830395">
    <property type="component" value="Chromosome 17"/>
</dbReference>
<keyword evidence="2" id="KW-1185">Reference proteome</keyword>
<sequence length="210" mass="23426">MISRLSFQFFLMGIMCAAALGLNSGCTEMRNDGTGQENILQFYYDQNVKLCFPFFYKGEEGNGNRFTTELHCLSNCSSEYNELYPEGDAVCTLKMNPGSCFARQLMYYYDSEEKVCRLFLYGGCQGNGNRFETKEACESMCRAKSGRMFGSAPNPDEQKVDVGLIVGILGGVVFAVAMIATIALFVVQRKTKHANMKKVPTTDVELRSAR</sequence>
<reference evidence="1" key="1">
    <citation type="submission" date="2020-02" db="EMBL/GenBank/DDBJ databases">
        <title>Genome sequencing of the panga catfish, Pangasius djambal.</title>
        <authorList>
            <person name="Wen M."/>
            <person name="Zahm M."/>
            <person name="Roques C."/>
            <person name="Cabau C."/>
            <person name="Klopp C."/>
            <person name="Donnadieu C."/>
            <person name="Jouanno E."/>
            <person name="Avarre J.-C."/>
            <person name="Campet M."/>
            <person name="Ha T."/>
            <person name="Dugue R."/>
            <person name="Lampietro C."/>
            <person name="Louis A."/>
            <person name="Herpin A."/>
            <person name="Echchiki A."/>
            <person name="Berthelot C."/>
            <person name="Parey E."/>
            <person name="Roest-Crollius H."/>
            <person name="Braasch I."/>
            <person name="Postlethwait J.H."/>
            <person name="Bobe J."/>
            <person name="Montfort J."/>
            <person name="Bouchez O."/>
            <person name="Begum T."/>
            <person name="Schartl M."/>
            <person name="Gustiano R."/>
            <person name="Guiguen Y."/>
        </authorList>
    </citation>
    <scope>NUCLEOTIDE SEQUENCE</scope>
    <source>
        <strain evidence="1">Pdj_M5554</strain>
    </source>
</reference>
<comment type="caution">
    <text evidence="1">The sequence shown here is derived from an EMBL/GenBank/DDBJ whole genome shotgun (WGS) entry which is preliminary data.</text>
</comment>
<name>A0ACC5Z363_9TELE</name>
<accession>A0ACC5Z363</accession>
<proteinExistence type="predicted"/>